<evidence type="ECO:0000313" key="8">
    <source>
        <dbReference type="EMBL" id="PMQ20905.1"/>
    </source>
</evidence>
<comment type="function">
    <text evidence="5 6">Negative regulator of class I heat shock genes (grpE-dnaK-dnaJ and groELS operons). Prevents heat-shock induction of these operons.</text>
</comment>
<keyword evidence="1 6" id="KW-0678">Repressor</keyword>
<evidence type="ECO:0000256" key="3">
    <source>
        <dbReference type="ARBA" id="ARBA00023016"/>
    </source>
</evidence>
<dbReference type="PANTHER" id="PTHR34824:SF1">
    <property type="entry name" value="HEAT-INDUCIBLE TRANSCRIPTION REPRESSOR HRCA"/>
    <property type="match status" value="1"/>
</dbReference>
<dbReference type="InterPro" id="IPR023120">
    <property type="entry name" value="WHTH_transcript_rep_HrcA_IDD"/>
</dbReference>
<gene>
    <name evidence="6" type="primary">hrcA</name>
    <name evidence="8" type="ORF">CIK84_04790</name>
</gene>
<evidence type="ECO:0000259" key="7">
    <source>
        <dbReference type="Pfam" id="PF01628"/>
    </source>
</evidence>
<comment type="caution">
    <text evidence="8">The sequence shown here is derived from an EMBL/GenBank/DDBJ whole genome shotgun (WGS) entry which is preliminary data.</text>
</comment>
<dbReference type="HAMAP" id="MF_00081">
    <property type="entry name" value="HrcA"/>
    <property type="match status" value="1"/>
</dbReference>
<keyword evidence="4 6" id="KW-0804">Transcription</keyword>
<protein>
    <recommendedName>
        <fullName evidence="6">Heat-inducible transcription repressor HrcA</fullName>
    </recommendedName>
</protein>
<dbReference type="Gene3D" id="1.10.10.10">
    <property type="entry name" value="Winged helix-like DNA-binding domain superfamily/Winged helix DNA-binding domain"/>
    <property type="match status" value="1"/>
</dbReference>
<dbReference type="Pfam" id="PF01628">
    <property type="entry name" value="HrcA"/>
    <property type="match status" value="1"/>
</dbReference>
<evidence type="ECO:0000256" key="2">
    <source>
        <dbReference type="ARBA" id="ARBA00023015"/>
    </source>
</evidence>
<evidence type="ECO:0000313" key="9">
    <source>
        <dbReference type="Proteomes" id="UP000235739"/>
    </source>
</evidence>
<dbReference type="PANTHER" id="PTHR34824">
    <property type="entry name" value="HEAT-INDUCIBLE TRANSCRIPTION REPRESSOR HRCA"/>
    <property type="match status" value="1"/>
</dbReference>
<dbReference type="GO" id="GO:0045892">
    <property type="term" value="P:negative regulation of DNA-templated transcription"/>
    <property type="evidence" value="ECO:0007669"/>
    <property type="project" value="UniProtKB-UniRule"/>
</dbReference>
<accession>A0A2N7S438</accession>
<comment type="similarity">
    <text evidence="6">Belongs to the HrcA family.</text>
</comment>
<dbReference type="NCBIfam" id="TIGR00331">
    <property type="entry name" value="hrcA"/>
    <property type="match status" value="1"/>
</dbReference>
<dbReference type="InterPro" id="IPR036390">
    <property type="entry name" value="WH_DNA-bd_sf"/>
</dbReference>
<reference evidence="8 9" key="1">
    <citation type="journal article" date="2017" name="Elife">
        <title>Extensive horizontal gene transfer in cheese-associated bacteria.</title>
        <authorList>
            <person name="Bonham K.S."/>
            <person name="Wolfe B.E."/>
            <person name="Dutton R.J."/>
        </authorList>
    </citation>
    <scope>NUCLEOTIDE SEQUENCE [LARGE SCALE GENOMIC DNA]</scope>
    <source>
        <strain evidence="8 9">JB182</strain>
    </source>
</reference>
<dbReference type="InterPro" id="IPR002571">
    <property type="entry name" value="HrcA"/>
</dbReference>
<dbReference type="EMBL" id="PNQX01000001">
    <property type="protein sequence ID" value="PMQ20905.1"/>
    <property type="molecule type" value="Genomic_DNA"/>
</dbReference>
<evidence type="ECO:0000256" key="5">
    <source>
        <dbReference type="ARBA" id="ARBA00055319"/>
    </source>
</evidence>
<dbReference type="GO" id="GO:0003677">
    <property type="term" value="F:DNA binding"/>
    <property type="evidence" value="ECO:0007669"/>
    <property type="project" value="InterPro"/>
</dbReference>
<dbReference type="Gene3D" id="3.30.390.60">
    <property type="entry name" value="Heat-inducible transcription repressor hrca homolog, domain 3"/>
    <property type="match status" value="1"/>
</dbReference>
<dbReference type="FunFam" id="1.10.10.10:FF:000049">
    <property type="entry name" value="Heat-inducible transcription repressor HrcA"/>
    <property type="match status" value="1"/>
</dbReference>
<evidence type="ECO:0000256" key="4">
    <source>
        <dbReference type="ARBA" id="ARBA00023163"/>
    </source>
</evidence>
<dbReference type="Proteomes" id="UP000235739">
    <property type="component" value="Unassembled WGS sequence"/>
</dbReference>
<sequence length="337" mass="36967">MTEPRRLDVLRAIVEDYVQSREPVGSKALLDRHNLGVSAATIRNDMALLEEEGLIAAPHTSSGRIPTEKGYRRFVDEIGELKPLSRAERDAINKILDSSTDLDEMLKSTVRLLARLTNQVAMIQVPHYDTASLKNLDLVGLGSTQVLMVMIASNGTVDQRMMPVQRSYSDNEMNDLKQWLLNNFGGVQLAELANRLNRTEVSPAHQAEPLVQQVFGALEEMAQAANAQRIIMAGTANLARVEGDFPLSITPVLEALEEQVVLLKLFSELEADSRGVAVAIGTENHYGQLSDAAVIATTYSTDVRNKLGVLGPTRMNYPTSMASVRAVARYLSKILAN</sequence>
<keyword evidence="2 6" id="KW-0805">Transcription regulation</keyword>
<dbReference type="SUPFAM" id="SSF46785">
    <property type="entry name" value="Winged helix' DNA-binding domain"/>
    <property type="match status" value="1"/>
</dbReference>
<evidence type="ECO:0000256" key="1">
    <source>
        <dbReference type="ARBA" id="ARBA00022491"/>
    </source>
</evidence>
<proteinExistence type="inferred from homology"/>
<dbReference type="InterPro" id="IPR036388">
    <property type="entry name" value="WH-like_DNA-bd_sf"/>
</dbReference>
<feature type="domain" description="Heat-inducible transcription repressor HrcA C-terminal" evidence="7">
    <location>
        <begin position="103"/>
        <end position="321"/>
    </location>
</feature>
<dbReference type="PIRSF" id="PIRSF005485">
    <property type="entry name" value="HrcA"/>
    <property type="match status" value="1"/>
</dbReference>
<dbReference type="InterPro" id="IPR029016">
    <property type="entry name" value="GAF-like_dom_sf"/>
</dbReference>
<dbReference type="InterPro" id="IPR021153">
    <property type="entry name" value="HrcA_C"/>
</dbReference>
<dbReference type="AlphaFoldDB" id="A0A2N7S438"/>
<keyword evidence="3 6" id="KW-0346">Stress response</keyword>
<name>A0A2N7S438_9MICC</name>
<dbReference type="SUPFAM" id="SSF55781">
    <property type="entry name" value="GAF domain-like"/>
    <property type="match status" value="1"/>
</dbReference>
<dbReference type="Gene3D" id="3.30.450.40">
    <property type="match status" value="1"/>
</dbReference>
<organism evidence="8 9">
    <name type="scientific">Glutamicibacter arilaitensis</name>
    <dbReference type="NCBI Taxonomy" id="256701"/>
    <lineage>
        <taxon>Bacteria</taxon>
        <taxon>Bacillati</taxon>
        <taxon>Actinomycetota</taxon>
        <taxon>Actinomycetes</taxon>
        <taxon>Micrococcales</taxon>
        <taxon>Micrococcaceae</taxon>
        <taxon>Glutamicibacter</taxon>
    </lineage>
</organism>
<evidence type="ECO:0000256" key="6">
    <source>
        <dbReference type="HAMAP-Rule" id="MF_00081"/>
    </source>
</evidence>
<dbReference type="RefSeq" id="WP_102597616.1">
    <property type="nucleotide sequence ID" value="NZ_JBQDJG010000001.1"/>
</dbReference>